<dbReference type="InterPro" id="IPR000700">
    <property type="entry name" value="PAS-assoc_C"/>
</dbReference>
<dbReference type="SUPFAM" id="SSF55874">
    <property type="entry name" value="ATPase domain of HSP90 chaperone/DNA topoisomerase II/histidine kinase"/>
    <property type="match status" value="1"/>
</dbReference>
<evidence type="ECO:0000256" key="4">
    <source>
        <dbReference type="ARBA" id="ARBA00022679"/>
    </source>
</evidence>
<feature type="non-terminal residue" evidence="7">
    <location>
        <position position="1"/>
    </location>
</feature>
<evidence type="ECO:0000256" key="1">
    <source>
        <dbReference type="ARBA" id="ARBA00000085"/>
    </source>
</evidence>
<evidence type="ECO:0000256" key="5">
    <source>
        <dbReference type="ARBA" id="ARBA00022777"/>
    </source>
</evidence>
<dbReference type="NCBIfam" id="TIGR00229">
    <property type="entry name" value="sensory_box"/>
    <property type="match status" value="1"/>
</dbReference>
<dbReference type="InterPro" id="IPR035965">
    <property type="entry name" value="PAS-like_dom_sf"/>
</dbReference>
<proteinExistence type="predicted"/>
<evidence type="ECO:0000256" key="3">
    <source>
        <dbReference type="ARBA" id="ARBA00022553"/>
    </source>
</evidence>
<dbReference type="AlphaFoldDB" id="X1C4V6"/>
<keyword evidence="5" id="KW-0418">Kinase</keyword>
<organism evidence="7">
    <name type="scientific">marine sediment metagenome</name>
    <dbReference type="NCBI Taxonomy" id="412755"/>
    <lineage>
        <taxon>unclassified sequences</taxon>
        <taxon>metagenomes</taxon>
        <taxon>ecological metagenomes</taxon>
    </lineage>
</organism>
<keyword evidence="4" id="KW-0808">Transferase</keyword>
<comment type="caution">
    <text evidence="7">The sequence shown here is derived from an EMBL/GenBank/DDBJ whole genome shotgun (WGS) entry which is preliminary data.</text>
</comment>
<reference evidence="7" key="1">
    <citation type="journal article" date="2014" name="Front. Microbiol.">
        <title>High frequency of phylogenetically diverse reductive dehalogenase-homologous genes in deep subseafloor sedimentary metagenomes.</title>
        <authorList>
            <person name="Kawai M."/>
            <person name="Futagami T."/>
            <person name="Toyoda A."/>
            <person name="Takaki Y."/>
            <person name="Nishi S."/>
            <person name="Hori S."/>
            <person name="Arai W."/>
            <person name="Tsubouchi T."/>
            <person name="Morono Y."/>
            <person name="Uchiyama I."/>
            <person name="Ito T."/>
            <person name="Fujiyama A."/>
            <person name="Inagaki F."/>
            <person name="Takami H."/>
        </authorList>
    </citation>
    <scope>NUCLEOTIDE SEQUENCE</scope>
    <source>
        <strain evidence="7">Expedition CK06-06</strain>
    </source>
</reference>
<name>X1C4V6_9ZZZZ</name>
<dbReference type="EMBL" id="BART01025561">
    <property type="protein sequence ID" value="GAH02397.1"/>
    <property type="molecule type" value="Genomic_DNA"/>
</dbReference>
<feature type="non-terminal residue" evidence="7">
    <location>
        <position position="280"/>
    </location>
</feature>
<dbReference type="CDD" id="cd00130">
    <property type="entry name" value="PAS"/>
    <property type="match status" value="1"/>
</dbReference>
<dbReference type="Gene3D" id="3.30.565.10">
    <property type="entry name" value="Histidine kinase-like ATPase, C-terminal domain"/>
    <property type="match status" value="1"/>
</dbReference>
<protein>
    <recommendedName>
        <fullName evidence="2">histidine kinase</fullName>
        <ecNumber evidence="2">2.7.13.3</ecNumber>
    </recommendedName>
</protein>
<comment type="catalytic activity">
    <reaction evidence="1">
        <text>ATP + protein L-histidine = ADP + protein N-phospho-L-histidine.</text>
        <dbReference type="EC" id="2.7.13.3"/>
    </reaction>
</comment>
<dbReference type="InterPro" id="IPR052162">
    <property type="entry name" value="Sensor_kinase/Photoreceptor"/>
</dbReference>
<accession>X1C4V6</accession>
<keyword evidence="3" id="KW-0597">Phosphoprotein</keyword>
<feature type="domain" description="PAC" evidence="6">
    <location>
        <begin position="68"/>
        <end position="118"/>
    </location>
</feature>
<dbReference type="PROSITE" id="PS50113">
    <property type="entry name" value="PAC"/>
    <property type="match status" value="1"/>
</dbReference>
<sequence length="280" mass="32613">YSIGIFDLDGILIDCNKATAKFLSIHNLEKDFIGKHFREFLGYLEINKPLILIFEDILTKLKKERETLEFEFPVNQSAGGVLWARAIASLIKIGSEERIRFIVQDITERKHAEQGLKTSEIKYREAYNRVDFYKDIFSHDINNIFQNIHSSVELIDINIEQSINIEKNDELLDIIREQIKRGTNLVSNVRRLSEIENKDLALQKCEVIIVLNDVIDALIKVYKKREINIQIQNELKEVYIMANELLPVIFENILINAIRHNRNSFVEILVKFSKVVKDGV</sequence>
<dbReference type="EC" id="2.7.13.3" evidence="2"/>
<evidence type="ECO:0000313" key="7">
    <source>
        <dbReference type="EMBL" id="GAH02397.1"/>
    </source>
</evidence>
<dbReference type="SUPFAM" id="SSF55785">
    <property type="entry name" value="PYP-like sensor domain (PAS domain)"/>
    <property type="match status" value="1"/>
</dbReference>
<dbReference type="GO" id="GO:0004673">
    <property type="term" value="F:protein histidine kinase activity"/>
    <property type="evidence" value="ECO:0007669"/>
    <property type="project" value="UniProtKB-EC"/>
</dbReference>
<dbReference type="PANTHER" id="PTHR43304">
    <property type="entry name" value="PHYTOCHROME-LIKE PROTEIN CPH1"/>
    <property type="match status" value="1"/>
</dbReference>
<dbReference type="PANTHER" id="PTHR43304:SF1">
    <property type="entry name" value="PAC DOMAIN-CONTAINING PROTEIN"/>
    <property type="match status" value="1"/>
</dbReference>
<dbReference type="Gene3D" id="3.30.450.20">
    <property type="entry name" value="PAS domain"/>
    <property type="match status" value="1"/>
</dbReference>
<dbReference type="InterPro" id="IPR036890">
    <property type="entry name" value="HATPase_C_sf"/>
</dbReference>
<gene>
    <name evidence="7" type="ORF">S01H4_45851</name>
</gene>
<dbReference type="InterPro" id="IPR000014">
    <property type="entry name" value="PAS"/>
</dbReference>
<evidence type="ECO:0000256" key="2">
    <source>
        <dbReference type="ARBA" id="ARBA00012438"/>
    </source>
</evidence>
<evidence type="ECO:0000259" key="6">
    <source>
        <dbReference type="PROSITE" id="PS50113"/>
    </source>
</evidence>